<evidence type="ECO:0000313" key="2">
    <source>
        <dbReference type="EMBL" id="CAB9527255.1"/>
    </source>
</evidence>
<feature type="region of interest" description="Disordered" evidence="1">
    <location>
        <begin position="81"/>
        <end position="223"/>
    </location>
</feature>
<proteinExistence type="predicted"/>
<feature type="compositionally biased region" description="Polar residues" evidence="1">
    <location>
        <begin position="169"/>
        <end position="201"/>
    </location>
</feature>
<dbReference type="EMBL" id="CAICTM010001963">
    <property type="protein sequence ID" value="CAB9527255.1"/>
    <property type="molecule type" value="Genomic_DNA"/>
</dbReference>
<comment type="caution">
    <text evidence="2">The sequence shown here is derived from an EMBL/GenBank/DDBJ whole genome shotgun (WGS) entry which is preliminary data.</text>
</comment>
<sequence length="223" mass="23770">MANPINESAAESLCCTMRGLSFVIVQDNARTPSSMCLKRARGARWQSVVKVDTNCQTALPSMPRRCKTPPSESLYQLVSDATAGNTTTTTSPNTRSRSPKAAAVLAKGQAPSLPRVPRRKTSGTKTQPVASPTTSPTNTNKAATSDSLEKLYSSCSAMSWTPPKKQPTFPHNQTRSPSSSSLLHNDGNDTISDSNPKNTATAPERPRAKRASLLLVNSPVCAN</sequence>
<keyword evidence="3" id="KW-1185">Reference proteome</keyword>
<name>A0A9N8EYV5_9STRA</name>
<gene>
    <name evidence="2" type="ORF">SEMRO_1965_G308280.1</name>
</gene>
<dbReference type="AlphaFoldDB" id="A0A9N8EYV5"/>
<organism evidence="2 3">
    <name type="scientific">Seminavis robusta</name>
    <dbReference type="NCBI Taxonomy" id="568900"/>
    <lineage>
        <taxon>Eukaryota</taxon>
        <taxon>Sar</taxon>
        <taxon>Stramenopiles</taxon>
        <taxon>Ochrophyta</taxon>
        <taxon>Bacillariophyta</taxon>
        <taxon>Bacillariophyceae</taxon>
        <taxon>Bacillariophycidae</taxon>
        <taxon>Naviculales</taxon>
        <taxon>Naviculaceae</taxon>
        <taxon>Seminavis</taxon>
    </lineage>
</organism>
<feature type="compositionally biased region" description="Polar residues" evidence="1">
    <location>
        <begin position="123"/>
        <end position="146"/>
    </location>
</feature>
<reference evidence="2" key="1">
    <citation type="submission" date="2020-06" db="EMBL/GenBank/DDBJ databases">
        <authorList>
            <consortium name="Plant Systems Biology data submission"/>
        </authorList>
    </citation>
    <scope>NUCLEOTIDE SEQUENCE</scope>
    <source>
        <strain evidence="2">D6</strain>
    </source>
</reference>
<accession>A0A9N8EYV5</accession>
<feature type="compositionally biased region" description="Low complexity" evidence="1">
    <location>
        <begin position="85"/>
        <end position="96"/>
    </location>
</feature>
<protein>
    <submittedName>
        <fullName evidence="2">Uncharacterized protein</fullName>
    </submittedName>
</protein>
<evidence type="ECO:0000256" key="1">
    <source>
        <dbReference type="SAM" id="MobiDB-lite"/>
    </source>
</evidence>
<evidence type="ECO:0000313" key="3">
    <source>
        <dbReference type="Proteomes" id="UP001153069"/>
    </source>
</evidence>
<dbReference type="Proteomes" id="UP001153069">
    <property type="component" value="Unassembled WGS sequence"/>
</dbReference>